<dbReference type="Gene3D" id="3.40.50.300">
    <property type="entry name" value="P-loop containing nucleotide triphosphate hydrolases"/>
    <property type="match status" value="1"/>
</dbReference>
<evidence type="ECO:0000256" key="6">
    <source>
        <dbReference type="ARBA" id="ARBA00023134"/>
    </source>
</evidence>
<dbReference type="EMBL" id="VAFM01000002">
    <property type="protein sequence ID" value="TKW60892.1"/>
    <property type="molecule type" value="Genomic_DNA"/>
</dbReference>
<dbReference type="Gene3D" id="3.30.70.870">
    <property type="entry name" value="Elongation Factor G (Translational Gtpase), domain 3"/>
    <property type="match status" value="1"/>
</dbReference>
<dbReference type="SUPFAM" id="SSF54980">
    <property type="entry name" value="EF-G C-terminal domain-like"/>
    <property type="match status" value="2"/>
</dbReference>
<dbReference type="FunFam" id="3.30.70.2570:FF:000001">
    <property type="entry name" value="Translation factor GUF1, mitochondrial"/>
    <property type="match status" value="1"/>
</dbReference>
<dbReference type="InterPro" id="IPR031157">
    <property type="entry name" value="G_TR_CS"/>
</dbReference>
<comment type="similarity">
    <text evidence="10">Belongs to the GTP-binding elongation factor family. LepA subfamily.</text>
</comment>
<dbReference type="CDD" id="cd03709">
    <property type="entry name" value="lepA_C"/>
    <property type="match status" value="1"/>
</dbReference>
<comment type="function">
    <text evidence="9 12">Required for accurate and efficient protein synthesis under certain stress conditions. May act as a fidelity factor of the translation reaction, by catalyzing a one-codon backward translocation of tRNAs on improperly translocated ribosomes. Back-translocation proceeds from a post-translocation (POST) complex to a pre-translocation (PRE) complex, thus giving elongation factor G a second chance to translocate the tRNAs correctly. Binds to ribosomes in a GTP-dependent manner.</text>
</comment>
<evidence type="ECO:0000259" key="13">
    <source>
        <dbReference type="PROSITE" id="PS51722"/>
    </source>
</evidence>
<dbReference type="AlphaFoldDB" id="A0A6N4R1C0"/>
<evidence type="ECO:0000313" key="15">
    <source>
        <dbReference type="Proteomes" id="UP000320948"/>
    </source>
</evidence>
<evidence type="ECO:0000256" key="12">
    <source>
        <dbReference type="HAMAP-Rule" id="MF_00071"/>
    </source>
</evidence>
<dbReference type="InterPro" id="IPR027417">
    <property type="entry name" value="P-loop_NTPase"/>
</dbReference>
<dbReference type="Gene3D" id="2.40.30.10">
    <property type="entry name" value="Translation factors"/>
    <property type="match status" value="1"/>
</dbReference>
<dbReference type="Gene3D" id="3.30.70.2570">
    <property type="entry name" value="Elongation factor 4, C-terminal domain"/>
    <property type="match status" value="1"/>
</dbReference>
<dbReference type="FunFam" id="3.30.70.870:FF:000004">
    <property type="entry name" value="Translation factor GUF1, mitochondrial"/>
    <property type="match status" value="1"/>
</dbReference>
<protein>
    <recommendedName>
        <fullName evidence="11 12">Elongation factor 4</fullName>
        <shortName evidence="12">EF-4</shortName>
        <ecNumber evidence="11 12">3.6.5.n1</ecNumber>
    </recommendedName>
    <alternativeName>
        <fullName evidence="12">Ribosomal back-translocase LepA</fullName>
    </alternativeName>
</protein>
<evidence type="ECO:0000256" key="4">
    <source>
        <dbReference type="ARBA" id="ARBA00022801"/>
    </source>
</evidence>
<dbReference type="Proteomes" id="UP000320948">
    <property type="component" value="Unassembled WGS sequence"/>
</dbReference>
<feature type="domain" description="Tr-type G" evidence="13">
    <location>
        <begin position="7"/>
        <end position="189"/>
    </location>
</feature>
<comment type="catalytic activity">
    <reaction evidence="8 12">
        <text>GTP + H2O = GDP + phosphate + H(+)</text>
        <dbReference type="Rhea" id="RHEA:19669"/>
        <dbReference type="ChEBI" id="CHEBI:15377"/>
        <dbReference type="ChEBI" id="CHEBI:15378"/>
        <dbReference type="ChEBI" id="CHEBI:37565"/>
        <dbReference type="ChEBI" id="CHEBI:43474"/>
        <dbReference type="ChEBI" id="CHEBI:58189"/>
        <dbReference type="EC" id="3.6.5.n1"/>
    </reaction>
</comment>
<feature type="binding site" evidence="12">
    <location>
        <begin position="19"/>
        <end position="24"/>
    </location>
    <ligand>
        <name>GTP</name>
        <dbReference type="ChEBI" id="CHEBI:37565"/>
    </ligand>
</feature>
<gene>
    <name evidence="12 14" type="primary">lepA</name>
    <name evidence="14" type="ORF">DI628_08375</name>
</gene>
<dbReference type="InterPro" id="IPR038363">
    <property type="entry name" value="LepA_C_sf"/>
</dbReference>
<dbReference type="InterPro" id="IPR035647">
    <property type="entry name" value="EFG_III/V"/>
</dbReference>
<dbReference type="GO" id="GO:0043022">
    <property type="term" value="F:ribosome binding"/>
    <property type="evidence" value="ECO:0007669"/>
    <property type="project" value="UniProtKB-UniRule"/>
</dbReference>
<proteinExistence type="inferred from homology"/>
<dbReference type="InterPro" id="IPR000795">
    <property type="entry name" value="T_Tr_GTP-bd_dom"/>
</dbReference>
<dbReference type="FunFam" id="3.40.50.300:FF:000078">
    <property type="entry name" value="Elongation factor 4"/>
    <property type="match status" value="1"/>
</dbReference>
<evidence type="ECO:0000256" key="8">
    <source>
        <dbReference type="ARBA" id="ARBA00050293"/>
    </source>
</evidence>
<dbReference type="GO" id="GO:0097216">
    <property type="term" value="F:guanosine tetraphosphate binding"/>
    <property type="evidence" value="ECO:0007669"/>
    <property type="project" value="UniProtKB-ARBA"/>
</dbReference>
<dbReference type="InterPro" id="IPR035654">
    <property type="entry name" value="LepA_IV"/>
</dbReference>
<comment type="caution">
    <text evidence="14">The sequence shown here is derived from an EMBL/GenBank/DDBJ whole genome shotgun (WGS) entry which is preliminary data.</text>
</comment>
<dbReference type="NCBIfam" id="TIGR01393">
    <property type="entry name" value="lepA"/>
    <property type="match status" value="1"/>
</dbReference>
<dbReference type="SMART" id="SM00838">
    <property type="entry name" value="EFG_C"/>
    <property type="match status" value="1"/>
</dbReference>
<dbReference type="Pfam" id="PF00679">
    <property type="entry name" value="EFG_C"/>
    <property type="match status" value="1"/>
</dbReference>
<dbReference type="Pfam" id="PF03144">
    <property type="entry name" value="GTP_EFTU_D2"/>
    <property type="match status" value="1"/>
</dbReference>
<dbReference type="InterPro" id="IPR013842">
    <property type="entry name" value="LepA_CTD"/>
</dbReference>
<dbReference type="InterPro" id="IPR004161">
    <property type="entry name" value="EFTu-like_2"/>
</dbReference>
<dbReference type="GO" id="GO:0005886">
    <property type="term" value="C:plasma membrane"/>
    <property type="evidence" value="ECO:0007669"/>
    <property type="project" value="UniProtKB-SubCell"/>
</dbReference>
<sequence length="608" mass="67441">MSQKSLSHIRNFSIIAHIDHGKSTLADRLLEVTGTIDKRVMKDQMMDTMEIERERGITIKANATRLHFKAADGQTYQMNFIDTPGHVDFAYEVSRSLTACEGALLVVDAAQGVEAQTLANVYTAIENDLEILPVLNKIDLPSAEPEKVKKQIEDMIGIPADDALPCSAKTGMGVEAILQAIVDKVPAPKGDPDAPTKGMLVDAWYDNYLGVVVLVRLLDGKLTRGSKIKLMNADRTYIIDRVGILHPQEAQRFRAIETLHAGEVGVFTAAMKEVADAQVGDTIADFTAANQGLITPLPGFKTVMPMVFCGLYPTEGDDYEKLKDALAKLRLNDTSFTYINEHSPALGHGFRCGFLGLLHMDIIQTRLEREYNLDLVTTAPNVVYQVRKTDGTLIDIEKPADLPDNAQIDEMLEPFIKATIMVPEEYLGPVMTLCQEKRGIQLNLAWHGNRAMLTYRLPLNEVVLDFNDRLKSMTRGYASFDYQPDGFEEGDLVKVNILINGDPVDAFTMVVHRSMAEHRGRALISKMKELIPRQLFDVALQAAIGGKIIARETVKAVRKDVTAKCYGGDITRKRKLLDKQKEGKKRMKSMGNVDIPQEAFLAALKLGE</sequence>
<evidence type="ECO:0000256" key="11">
    <source>
        <dbReference type="ARBA" id="ARBA00066744"/>
    </source>
</evidence>
<dbReference type="InterPro" id="IPR000640">
    <property type="entry name" value="EFG_V-like"/>
</dbReference>
<dbReference type="Gene3D" id="3.30.70.240">
    <property type="match status" value="1"/>
</dbReference>
<evidence type="ECO:0000256" key="1">
    <source>
        <dbReference type="ARBA" id="ARBA00005454"/>
    </source>
</evidence>
<keyword evidence="3 12" id="KW-0547">Nucleotide-binding</keyword>
<dbReference type="PANTHER" id="PTHR43512">
    <property type="entry name" value="TRANSLATION FACTOR GUF1-RELATED"/>
    <property type="match status" value="1"/>
</dbReference>
<keyword evidence="2 12" id="KW-1003">Cell membrane</keyword>
<keyword evidence="7 12" id="KW-0472">Membrane</keyword>
<dbReference type="PROSITE" id="PS00301">
    <property type="entry name" value="G_TR_1"/>
    <property type="match status" value="1"/>
</dbReference>
<dbReference type="CDD" id="cd16260">
    <property type="entry name" value="EF4_III"/>
    <property type="match status" value="1"/>
</dbReference>
<evidence type="ECO:0000256" key="7">
    <source>
        <dbReference type="ARBA" id="ARBA00023136"/>
    </source>
</evidence>
<dbReference type="FunFam" id="2.40.30.10:FF:000015">
    <property type="entry name" value="Translation factor GUF1, mitochondrial"/>
    <property type="match status" value="1"/>
</dbReference>
<dbReference type="SUPFAM" id="SSF52540">
    <property type="entry name" value="P-loop containing nucleoside triphosphate hydrolases"/>
    <property type="match status" value="1"/>
</dbReference>
<dbReference type="PROSITE" id="PS51722">
    <property type="entry name" value="G_TR_2"/>
    <property type="match status" value="1"/>
</dbReference>
<dbReference type="PRINTS" id="PR00315">
    <property type="entry name" value="ELONGATNFCT"/>
</dbReference>
<evidence type="ECO:0000256" key="9">
    <source>
        <dbReference type="ARBA" id="ARBA00057626"/>
    </source>
</evidence>
<dbReference type="GO" id="GO:0005525">
    <property type="term" value="F:GTP binding"/>
    <property type="evidence" value="ECO:0007669"/>
    <property type="project" value="UniProtKB-UniRule"/>
</dbReference>
<dbReference type="FunFam" id="3.30.70.240:FF:000007">
    <property type="entry name" value="Translation factor GUF1, mitochondrial"/>
    <property type="match status" value="1"/>
</dbReference>
<evidence type="ECO:0000256" key="10">
    <source>
        <dbReference type="ARBA" id="ARBA00061052"/>
    </source>
</evidence>
<dbReference type="GO" id="GO:0045727">
    <property type="term" value="P:positive regulation of translation"/>
    <property type="evidence" value="ECO:0007669"/>
    <property type="project" value="UniProtKB-UniRule"/>
</dbReference>
<dbReference type="CDD" id="cd01890">
    <property type="entry name" value="LepA"/>
    <property type="match status" value="1"/>
</dbReference>
<organism evidence="14 15">
    <name type="scientific">Blastochloris viridis</name>
    <name type="common">Rhodopseudomonas viridis</name>
    <dbReference type="NCBI Taxonomy" id="1079"/>
    <lineage>
        <taxon>Bacteria</taxon>
        <taxon>Pseudomonadati</taxon>
        <taxon>Pseudomonadota</taxon>
        <taxon>Alphaproteobacteria</taxon>
        <taxon>Hyphomicrobiales</taxon>
        <taxon>Blastochloridaceae</taxon>
        <taxon>Blastochloris</taxon>
    </lineage>
</organism>
<reference evidence="14 15" key="1">
    <citation type="journal article" date="2017" name="Nat. Commun.">
        <title>In situ click chemistry generation of cyclooxygenase-2 inhibitors.</title>
        <authorList>
            <person name="Bhardwaj A."/>
            <person name="Kaur J."/>
            <person name="Wuest M."/>
            <person name="Wuest F."/>
        </authorList>
    </citation>
    <scope>NUCLEOTIDE SEQUENCE [LARGE SCALE GENOMIC DNA]</scope>
    <source>
        <strain evidence="14">S2_018_000_R2_106</strain>
    </source>
</reference>
<keyword evidence="14" id="KW-0251">Elongation factor</keyword>
<feature type="binding site" evidence="12">
    <location>
        <begin position="136"/>
        <end position="139"/>
    </location>
    <ligand>
        <name>GTP</name>
        <dbReference type="ChEBI" id="CHEBI:37565"/>
    </ligand>
</feature>
<dbReference type="NCBIfam" id="TIGR00231">
    <property type="entry name" value="small_GTP"/>
    <property type="match status" value="1"/>
</dbReference>
<keyword evidence="5 12" id="KW-0648">Protein biosynthesis</keyword>
<dbReference type="Pfam" id="PF00009">
    <property type="entry name" value="GTP_EFTU"/>
    <property type="match status" value="1"/>
</dbReference>
<dbReference type="HAMAP" id="MF_00071">
    <property type="entry name" value="LepA"/>
    <property type="match status" value="1"/>
</dbReference>
<comment type="subcellular location">
    <subcellularLocation>
        <location evidence="12">Cell membrane</location>
        <topology evidence="12">Peripheral membrane protein</topology>
        <orientation evidence="12">Cytoplasmic side</orientation>
    </subcellularLocation>
</comment>
<comment type="similarity">
    <text evidence="1 12">Belongs to the TRAFAC class translation factor GTPase superfamily. Classic translation factor GTPase family. LepA subfamily.</text>
</comment>
<evidence type="ECO:0000256" key="3">
    <source>
        <dbReference type="ARBA" id="ARBA00022741"/>
    </source>
</evidence>
<dbReference type="EC" id="3.6.5.n1" evidence="11 12"/>
<keyword evidence="6 12" id="KW-0342">GTP-binding</keyword>
<dbReference type="Pfam" id="PF06421">
    <property type="entry name" value="LepA_C"/>
    <property type="match status" value="1"/>
</dbReference>
<dbReference type="GO" id="GO:0003746">
    <property type="term" value="F:translation elongation factor activity"/>
    <property type="evidence" value="ECO:0007669"/>
    <property type="project" value="UniProtKB-UniRule"/>
</dbReference>
<name>A0A6N4R1C0_BLAVI</name>
<evidence type="ECO:0000256" key="2">
    <source>
        <dbReference type="ARBA" id="ARBA00022475"/>
    </source>
</evidence>
<dbReference type="InterPro" id="IPR006297">
    <property type="entry name" value="EF-4"/>
</dbReference>
<evidence type="ECO:0000256" key="5">
    <source>
        <dbReference type="ARBA" id="ARBA00022917"/>
    </source>
</evidence>
<dbReference type="PANTHER" id="PTHR43512:SF4">
    <property type="entry name" value="TRANSLATION FACTOR GUF1 HOMOLOG, CHLOROPLASTIC"/>
    <property type="match status" value="1"/>
</dbReference>
<evidence type="ECO:0000313" key="14">
    <source>
        <dbReference type="EMBL" id="TKW60892.1"/>
    </source>
</evidence>
<accession>A0A6N4R1C0</accession>
<keyword evidence="4 12" id="KW-0378">Hydrolase</keyword>
<dbReference type="InterPro" id="IPR005225">
    <property type="entry name" value="Small_GTP-bd"/>
</dbReference>
<dbReference type="GO" id="GO:0003924">
    <property type="term" value="F:GTPase activity"/>
    <property type="evidence" value="ECO:0007669"/>
    <property type="project" value="UniProtKB-UniRule"/>
</dbReference>